<accession>X0WGH1</accession>
<sequence>MFIQRLLSAAILVPLVAGVTYAGGLWFFVATVFAASIAGYEFFHMMRLRGYKPSSFWGLALIWLLLADARYPAWQLAKPALTGVIVLSLSWQLFKKDTATPTVDWALTVAGALYLGWMASHFISLRDAPRGFEWMVLT</sequence>
<organism evidence="2">
    <name type="scientific">marine sediment metagenome</name>
    <dbReference type="NCBI Taxonomy" id="412755"/>
    <lineage>
        <taxon>unclassified sequences</taxon>
        <taxon>metagenomes</taxon>
        <taxon>ecological metagenomes</taxon>
    </lineage>
</organism>
<keyword evidence="1" id="KW-1133">Transmembrane helix</keyword>
<protein>
    <recommendedName>
        <fullName evidence="3">Phosphatidate cytidylyltransferase</fullName>
    </recommendedName>
</protein>
<gene>
    <name evidence="2" type="ORF">S01H1_71783</name>
</gene>
<evidence type="ECO:0000256" key="1">
    <source>
        <dbReference type="SAM" id="Phobius"/>
    </source>
</evidence>
<dbReference type="AlphaFoldDB" id="X0WGH1"/>
<feature type="transmembrane region" description="Helical" evidence="1">
    <location>
        <begin position="50"/>
        <end position="69"/>
    </location>
</feature>
<comment type="caution">
    <text evidence="2">The sequence shown here is derived from an EMBL/GenBank/DDBJ whole genome shotgun (WGS) entry which is preliminary data.</text>
</comment>
<feature type="transmembrane region" description="Helical" evidence="1">
    <location>
        <begin position="106"/>
        <end position="125"/>
    </location>
</feature>
<keyword evidence="1" id="KW-0812">Transmembrane</keyword>
<evidence type="ECO:0008006" key="3">
    <source>
        <dbReference type="Google" id="ProtNLM"/>
    </source>
</evidence>
<reference evidence="2" key="1">
    <citation type="journal article" date="2014" name="Front. Microbiol.">
        <title>High frequency of phylogenetically diverse reductive dehalogenase-homologous genes in deep subseafloor sedimentary metagenomes.</title>
        <authorList>
            <person name="Kawai M."/>
            <person name="Futagami T."/>
            <person name="Toyoda A."/>
            <person name="Takaki Y."/>
            <person name="Nishi S."/>
            <person name="Hori S."/>
            <person name="Arai W."/>
            <person name="Tsubouchi T."/>
            <person name="Morono Y."/>
            <person name="Uchiyama I."/>
            <person name="Ito T."/>
            <person name="Fujiyama A."/>
            <person name="Inagaki F."/>
            <person name="Takami H."/>
        </authorList>
    </citation>
    <scope>NUCLEOTIDE SEQUENCE</scope>
    <source>
        <strain evidence="2">Expedition CK06-06</strain>
    </source>
</reference>
<dbReference type="EMBL" id="BARS01047827">
    <property type="protein sequence ID" value="GAG30024.1"/>
    <property type="molecule type" value="Genomic_DNA"/>
</dbReference>
<dbReference type="Pfam" id="PF01148">
    <property type="entry name" value="CTP_transf_1"/>
    <property type="match status" value="1"/>
</dbReference>
<feature type="non-terminal residue" evidence="2">
    <location>
        <position position="138"/>
    </location>
</feature>
<keyword evidence="1" id="KW-0472">Membrane</keyword>
<name>X0WGH1_9ZZZZ</name>
<evidence type="ECO:0000313" key="2">
    <source>
        <dbReference type="EMBL" id="GAG30024.1"/>
    </source>
</evidence>
<proteinExistence type="predicted"/>